<dbReference type="VEuPathDB" id="VectorBase:ADIR014794"/>
<reference evidence="2" key="2">
    <citation type="submission" date="2020-05" db="UniProtKB">
        <authorList>
            <consortium name="EnsemblMetazoa"/>
        </authorList>
    </citation>
    <scope>IDENTIFICATION</scope>
    <source>
        <strain evidence="2">WRAIR2</strain>
    </source>
</reference>
<dbReference type="AlphaFoldDB" id="A0A182NY92"/>
<organism evidence="2 3">
    <name type="scientific">Anopheles dirus</name>
    <dbReference type="NCBI Taxonomy" id="7168"/>
    <lineage>
        <taxon>Eukaryota</taxon>
        <taxon>Metazoa</taxon>
        <taxon>Ecdysozoa</taxon>
        <taxon>Arthropoda</taxon>
        <taxon>Hexapoda</taxon>
        <taxon>Insecta</taxon>
        <taxon>Pterygota</taxon>
        <taxon>Neoptera</taxon>
        <taxon>Endopterygota</taxon>
        <taxon>Diptera</taxon>
        <taxon>Nematocera</taxon>
        <taxon>Culicoidea</taxon>
        <taxon>Culicidae</taxon>
        <taxon>Anophelinae</taxon>
        <taxon>Anopheles</taxon>
    </lineage>
</organism>
<evidence type="ECO:0000313" key="3">
    <source>
        <dbReference type="Proteomes" id="UP000075884"/>
    </source>
</evidence>
<proteinExistence type="predicted"/>
<keyword evidence="3" id="KW-1185">Reference proteome</keyword>
<dbReference type="Proteomes" id="UP000075884">
    <property type="component" value="Unassembled WGS sequence"/>
</dbReference>
<sequence length="21" mass="2424">MQILFMQPQSKEAIQSVQSTE</sequence>
<feature type="compositionally biased region" description="Polar residues" evidence="1">
    <location>
        <begin position="7"/>
        <end position="21"/>
    </location>
</feature>
<feature type="region of interest" description="Disordered" evidence="1">
    <location>
        <begin position="1"/>
        <end position="21"/>
    </location>
</feature>
<accession>A0A182NY92</accession>
<dbReference type="EnsemblMetazoa" id="ADIR014794-RA">
    <property type="protein sequence ID" value="ADIR014794-PA"/>
    <property type="gene ID" value="ADIR014794"/>
</dbReference>
<reference evidence="3" key="1">
    <citation type="submission" date="2013-03" db="EMBL/GenBank/DDBJ databases">
        <title>The Genome Sequence of Anopheles dirus WRAIR2.</title>
        <authorList>
            <consortium name="The Broad Institute Genomics Platform"/>
            <person name="Neafsey D.E."/>
            <person name="Walton C."/>
            <person name="Walker B."/>
            <person name="Young S.K."/>
            <person name="Zeng Q."/>
            <person name="Gargeya S."/>
            <person name="Fitzgerald M."/>
            <person name="Haas B."/>
            <person name="Abouelleil A."/>
            <person name="Allen A.W."/>
            <person name="Alvarado L."/>
            <person name="Arachchi H.M."/>
            <person name="Berlin A.M."/>
            <person name="Chapman S.B."/>
            <person name="Gainer-Dewar J."/>
            <person name="Goldberg J."/>
            <person name="Griggs A."/>
            <person name="Gujja S."/>
            <person name="Hansen M."/>
            <person name="Howarth C."/>
            <person name="Imamovic A."/>
            <person name="Ireland A."/>
            <person name="Larimer J."/>
            <person name="McCowan C."/>
            <person name="Murphy C."/>
            <person name="Pearson M."/>
            <person name="Poon T.W."/>
            <person name="Priest M."/>
            <person name="Roberts A."/>
            <person name="Saif S."/>
            <person name="Shea T."/>
            <person name="Sisk P."/>
            <person name="Sykes S."/>
            <person name="Wortman J."/>
            <person name="Nusbaum C."/>
            <person name="Birren B."/>
        </authorList>
    </citation>
    <scope>NUCLEOTIDE SEQUENCE [LARGE SCALE GENOMIC DNA]</scope>
    <source>
        <strain evidence="3">WRAIR2</strain>
    </source>
</reference>
<evidence type="ECO:0000313" key="2">
    <source>
        <dbReference type="EnsemblMetazoa" id="ADIR014794-PA"/>
    </source>
</evidence>
<name>A0A182NY92_9DIPT</name>
<protein>
    <submittedName>
        <fullName evidence="2">Uncharacterized protein</fullName>
    </submittedName>
</protein>
<evidence type="ECO:0000256" key="1">
    <source>
        <dbReference type="SAM" id="MobiDB-lite"/>
    </source>
</evidence>